<dbReference type="Gene3D" id="6.10.250.780">
    <property type="match status" value="1"/>
</dbReference>
<dbReference type="InterPro" id="IPR018297">
    <property type="entry name" value="A/G_cyclase_CS"/>
</dbReference>
<dbReference type="InterPro" id="IPR029787">
    <property type="entry name" value="Nucleotide_cyclase"/>
</dbReference>
<feature type="domain" description="Guanylate cyclase" evidence="11">
    <location>
        <begin position="421"/>
        <end position="508"/>
    </location>
</feature>
<sequence>MSGGLRGDLAASLAPSSSSLKSKINLIQRKMSHKGKSQSCMESHGSIICENCRCHPISKLRLSRTVRRILAACMVSLVTLLGSVSIDLSDCVTDWRNTEEALLGLSSCTNLIAVRFIGFLQDQRALHCRENLNLTDGGALLLNNARSYCQDLVEKQDLKATCESSLNIRHTCAFHIQELLASLDNVTGDVAFAGFVSWTINEMLDELNTPDEDLKLATGNPDWKDVLSLHLLLRATETIRKIGCSAPPPSDPHQNLSYGILTMLNYAIYMSDTLYRCWVDLQSSGSWIYLMEIHKIPLFAPIVAYSLLRNQTMVRQLDSIRFCLYQRSYEKIKSKSKDILSTISLKVTLLAVTCLLYPIVLVSFKQMSEWIQDYAASLKERTEDLKKERKLAEDLLHQMLPKTVAKQLRKRKKVEAESYDQVETIGDAYMVVSGLPERNNDRHADEIAKMALDLVAGVRQVIVPHMPSERLQLRAGIHTGPCVAGVVGYKMPRYCLFGDTVNTASRMESTSLPQKIHISSATFQVLLVDNAYEIEARGEIDVKGKGKMKTYWLIGNKNYSIQNDSLVCHWNPEIARRKKLELSLGSVQQSFSSNMLSESSRMNTPRIVEELSTDDAVMECQGTRAECSVPDTATPPRGRPLSVLQQNTERFISLQVPITVRTEQDMHSKDLLDKATALPGFVAEL</sequence>
<dbReference type="SUPFAM" id="SSF55073">
    <property type="entry name" value="Nucleotide cyclase"/>
    <property type="match status" value="1"/>
</dbReference>
<dbReference type="Pfam" id="PF07701">
    <property type="entry name" value="HNOBA"/>
    <property type="match status" value="1"/>
</dbReference>
<dbReference type="Proteomes" id="UP000694569">
    <property type="component" value="Unplaced"/>
</dbReference>
<comment type="subcellular location">
    <subcellularLocation>
        <location evidence="1">Membrane</location>
        <topology evidence="1">Single-pass type I membrane protein</topology>
    </subcellularLocation>
</comment>
<dbReference type="PANTHER" id="PTHR11920">
    <property type="entry name" value="GUANYLYL CYCLASE"/>
    <property type="match status" value="1"/>
</dbReference>
<name>A0A8C5QKL8_9ANUR</name>
<evidence type="ECO:0000256" key="6">
    <source>
        <dbReference type="ARBA" id="ARBA00022989"/>
    </source>
</evidence>
<dbReference type="GO" id="GO:0001653">
    <property type="term" value="F:peptide receptor activity"/>
    <property type="evidence" value="ECO:0007669"/>
    <property type="project" value="TreeGrafter"/>
</dbReference>
<dbReference type="GeneTree" id="ENSGT00940000165284"/>
<evidence type="ECO:0000256" key="2">
    <source>
        <dbReference type="ARBA" id="ARBA00012202"/>
    </source>
</evidence>
<evidence type="ECO:0000256" key="7">
    <source>
        <dbReference type="ARBA" id="ARBA00023136"/>
    </source>
</evidence>
<keyword evidence="9" id="KW-0141">cGMP biosynthesis</keyword>
<keyword evidence="4" id="KW-0732">Signal</keyword>
<dbReference type="Pfam" id="PF00211">
    <property type="entry name" value="Guanylate_cyc"/>
    <property type="match status" value="1"/>
</dbReference>
<reference evidence="12" key="1">
    <citation type="submission" date="2025-08" db="UniProtKB">
        <authorList>
            <consortium name="Ensembl"/>
        </authorList>
    </citation>
    <scope>IDENTIFICATION</scope>
</reference>
<dbReference type="PANTHER" id="PTHR11920:SF497">
    <property type="entry name" value="GUANYLATE CYCLASE"/>
    <property type="match status" value="1"/>
</dbReference>
<dbReference type="GO" id="GO:0004016">
    <property type="term" value="F:adenylate cyclase activity"/>
    <property type="evidence" value="ECO:0007669"/>
    <property type="project" value="TreeGrafter"/>
</dbReference>
<proteinExistence type="inferred from homology"/>
<dbReference type="GO" id="GO:0007168">
    <property type="term" value="P:receptor guanylyl cyclase signaling pathway"/>
    <property type="evidence" value="ECO:0007669"/>
    <property type="project" value="TreeGrafter"/>
</dbReference>
<dbReference type="GO" id="GO:0000166">
    <property type="term" value="F:nucleotide binding"/>
    <property type="evidence" value="ECO:0007669"/>
    <property type="project" value="UniProtKB-KW"/>
</dbReference>
<protein>
    <recommendedName>
        <fullName evidence="2">guanylate cyclase</fullName>
        <ecNumber evidence="2">4.6.1.2</ecNumber>
    </recommendedName>
</protein>
<dbReference type="InterPro" id="IPR050401">
    <property type="entry name" value="Cyclic_nucleotide_synthase"/>
</dbReference>
<dbReference type="GO" id="GO:0005886">
    <property type="term" value="C:plasma membrane"/>
    <property type="evidence" value="ECO:0007669"/>
    <property type="project" value="TreeGrafter"/>
</dbReference>
<evidence type="ECO:0000313" key="12">
    <source>
        <dbReference type="Ensembl" id="ENSLLEP00000038897.1"/>
    </source>
</evidence>
<evidence type="ECO:0000256" key="4">
    <source>
        <dbReference type="ARBA" id="ARBA00022729"/>
    </source>
</evidence>
<evidence type="ECO:0000256" key="10">
    <source>
        <dbReference type="RuleBase" id="RU000405"/>
    </source>
</evidence>
<evidence type="ECO:0000313" key="13">
    <source>
        <dbReference type="Proteomes" id="UP000694569"/>
    </source>
</evidence>
<dbReference type="Gene3D" id="3.30.70.1230">
    <property type="entry name" value="Nucleotide cyclase"/>
    <property type="match status" value="1"/>
</dbReference>
<dbReference type="PROSITE" id="PS00452">
    <property type="entry name" value="GUANYLATE_CYCLASE_1"/>
    <property type="match status" value="1"/>
</dbReference>
<comment type="similarity">
    <text evidence="10">Belongs to the adenylyl cyclase class-4/guanylyl cyclase family.</text>
</comment>
<dbReference type="FunFam" id="3.30.70.1230:FF:000030">
    <property type="entry name" value="Si:ch211-215j19.12"/>
    <property type="match status" value="1"/>
</dbReference>
<dbReference type="AlphaFoldDB" id="A0A8C5QKL8"/>
<dbReference type="GO" id="GO:0004383">
    <property type="term" value="F:guanylate cyclase activity"/>
    <property type="evidence" value="ECO:0007669"/>
    <property type="project" value="UniProtKB-EC"/>
</dbReference>
<dbReference type="SMART" id="SM00044">
    <property type="entry name" value="CYCc"/>
    <property type="match status" value="1"/>
</dbReference>
<dbReference type="CDD" id="cd07302">
    <property type="entry name" value="CHD"/>
    <property type="match status" value="1"/>
</dbReference>
<dbReference type="GO" id="GO:0035556">
    <property type="term" value="P:intracellular signal transduction"/>
    <property type="evidence" value="ECO:0007669"/>
    <property type="project" value="InterPro"/>
</dbReference>
<keyword evidence="8 10" id="KW-0456">Lyase</keyword>
<dbReference type="InterPro" id="IPR011645">
    <property type="entry name" value="HNOB_dom_associated"/>
</dbReference>
<keyword evidence="3" id="KW-0812">Transmembrane</keyword>
<evidence type="ECO:0000256" key="3">
    <source>
        <dbReference type="ARBA" id="ARBA00022692"/>
    </source>
</evidence>
<evidence type="ECO:0000256" key="8">
    <source>
        <dbReference type="ARBA" id="ARBA00023239"/>
    </source>
</evidence>
<evidence type="ECO:0000256" key="9">
    <source>
        <dbReference type="ARBA" id="ARBA00023293"/>
    </source>
</evidence>
<dbReference type="PROSITE" id="PS50125">
    <property type="entry name" value="GUANYLATE_CYCLASE_2"/>
    <property type="match status" value="1"/>
</dbReference>
<reference evidence="12" key="2">
    <citation type="submission" date="2025-09" db="UniProtKB">
        <authorList>
            <consortium name="Ensembl"/>
        </authorList>
    </citation>
    <scope>IDENTIFICATION</scope>
</reference>
<organism evidence="12 13">
    <name type="scientific">Leptobrachium leishanense</name>
    <name type="common">Leishan spiny toad</name>
    <dbReference type="NCBI Taxonomy" id="445787"/>
    <lineage>
        <taxon>Eukaryota</taxon>
        <taxon>Metazoa</taxon>
        <taxon>Chordata</taxon>
        <taxon>Craniata</taxon>
        <taxon>Vertebrata</taxon>
        <taxon>Euteleostomi</taxon>
        <taxon>Amphibia</taxon>
        <taxon>Batrachia</taxon>
        <taxon>Anura</taxon>
        <taxon>Pelobatoidea</taxon>
        <taxon>Megophryidae</taxon>
        <taxon>Leptobrachium</taxon>
    </lineage>
</organism>
<keyword evidence="13" id="KW-1185">Reference proteome</keyword>
<dbReference type="EC" id="4.6.1.2" evidence="2"/>
<accession>A0A8C5QKL8</accession>
<keyword evidence="7" id="KW-0472">Membrane</keyword>
<dbReference type="Ensembl" id="ENSLLET00000040444.1">
    <property type="protein sequence ID" value="ENSLLEP00000038897.1"/>
    <property type="gene ID" value="ENSLLEG00000024643.1"/>
</dbReference>
<keyword evidence="5" id="KW-0547">Nucleotide-binding</keyword>
<keyword evidence="6" id="KW-1133">Transmembrane helix</keyword>
<evidence type="ECO:0000256" key="1">
    <source>
        <dbReference type="ARBA" id="ARBA00004479"/>
    </source>
</evidence>
<dbReference type="InterPro" id="IPR001054">
    <property type="entry name" value="A/G_cyclase"/>
</dbReference>
<evidence type="ECO:0000256" key="5">
    <source>
        <dbReference type="ARBA" id="ARBA00022741"/>
    </source>
</evidence>
<evidence type="ECO:0000259" key="11">
    <source>
        <dbReference type="PROSITE" id="PS50125"/>
    </source>
</evidence>